<feature type="region of interest" description="Disordered" evidence="2">
    <location>
        <begin position="77"/>
        <end position="98"/>
    </location>
</feature>
<evidence type="ECO:0000313" key="3">
    <source>
        <dbReference type="EMBL" id="AOZ70523.1"/>
    </source>
</evidence>
<accession>A0A1D9MFE9</accession>
<protein>
    <submittedName>
        <fullName evidence="3">Uncharacterized protein</fullName>
    </submittedName>
</protein>
<evidence type="ECO:0000313" key="4">
    <source>
        <dbReference type="Proteomes" id="UP000176562"/>
    </source>
</evidence>
<organism evidence="3 4">
    <name type="scientific">Rhodobacter xanthinilyticus</name>
    <dbReference type="NCBI Taxonomy" id="1850250"/>
    <lineage>
        <taxon>Bacteria</taxon>
        <taxon>Pseudomonadati</taxon>
        <taxon>Pseudomonadota</taxon>
        <taxon>Alphaproteobacteria</taxon>
        <taxon>Rhodobacterales</taxon>
        <taxon>Rhodobacter group</taxon>
        <taxon>Rhodobacter</taxon>
    </lineage>
</organism>
<sequence>MMSELGKQIEIEDVLSSIRRLVSEDIAVTHRRPAPEPAPVEAAELPEVEALVEAVHNVPEVEVECLVLTPAQRIGEAEAEAPEVAPEPEPEPEPEAPLALVDPAFDGAAAAAQEEDIGQELSRLESTIAQMEALVAENEIEFEPDEGHDFAPEGTEPLTELPPEVEAVEAAQAPDGAQEEAAMEADVAQSPEPVDELAEAVSYEAPGDPDLQDAAWAEADEALDWSDEQEAPTRLHLSDAHVEAPAAAGLRSSYESLREALAEDDLDAEFADIDAAEEGGPDLVAEGLIDEEMLRQMVAQMIRAELQGTLGERITRNVRKLVRREIQRALTSRDFE</sequence>
<feature type="coiled-coil region" evidence="1">
    <location>
        <begin position="114"/>
        <end position="141"/>
    </location>
</feature>
<name>A0A1D9MFE9_9RHOB</name>
<keyword evidence="4" id="KW-1185">Reference proteome</keyword>
<dbReference type="EMBL" id="CP017781">
    <property type="protein sequence ID" value="AOZ70523.1"/>
    <property type="molecule type" value="Genomic_DNA"/>
</dbReference>
<keyword evidence="1" id="KW-0175">Coiled coil</keyword>
<proteinExistence type="predicted"/>
<evidence type="ECO:0000256" key="1">
    <source>
        <dbReference type="SAM" id="Coils"/>
    </source>
</evidence>
<dbReference type="Proteomes" id="UP000176562">
    <property type="component" value="Chromosome"/>
</dbReference>
<reference evidence="3 4" key="1">
    <citation type="submission" date="2016-10" db="EMBL/GenBank/DDBJ databases">
        <title>Rhodobacter sp. LPB0142, isolated from sea water.</title>
        <authorList>
            <person name="Kim E."/>
            <person name="Yi H."/>
        </authorList>
    </citation>
    <scope>NUCLEOTIDE SEQUENCE [LARGE SCALE GENOMIC DNA]</scope>
    <source>
        <strain evidence="3 4">LPB0142</strain>
    </source>
</reference>
<feature type="compositionally biased region" description="Acidic residues" evidence="2">
    <location>
        <begin position="77"/>
        <end position="94"/>
    </location>
</feature>
<dbReference type="STRING" id="1850250.LPB142_15250"/>
<feature type="region of interest" description="Disordered" evidence="2">
    <location>
        <begin position="171"/>
        <end position="194"/>
    </location>
</feature>
<dbReference type="KEGG" id="rhp:LPB142_15250"/>
<evidence type="ECO:0000256" key="2">
    <source>
        <dbReference type="SAM" id="MobiDB-lite"/>
    </source>
</evidence>
<dbReference type="AlphaFoldDB" id="A0A1D9MFE9"/>
<gene>
    <name evidence="3" type="ORF">LPB142_15250</name>
</gene>